<feature type="compositionally biased region" description="Polar residues" evidence="1">
    <location>
        <begin position="1"/>
        <end position="23"/>
    </location>
</feature>
<dbReference type="EMBL" id="KK120096">
    <property type="protein sequence ID" value="KFM77523.1"/>
    <property type="molecule type" value="Genomic_DNA"/>
</dbReference>
<dbReference type="OrthoDB" id="6433967at2759"/>
<evidence type="ECO:0000256" key="1">
    <source>
        <dbReference type="SAM" id="MobiDB-lite"/>
    </source>
</evidence>
<evidence type="ECO:0000313" key="2">
    <source>
        <dbReference type="EMBL" id="KFM77523.1"/>
    </source>
</evidence>
<feature type="non-terminal residue" evidence="2">
    <location>
        <position position="251"/>
    </location>
</feature>
<proteinExistence type="predicted"/>
<protein>
    <submittedName>
        <fullName evidence="2">Uncharacterized protein</fullName>
    </submittedName>
</protein>
<name>A0A087UJI4_STEMI</name>
<organism evidence="2 3">
    <name type="scientific">Stegodyphus mimosarum</name>
    <name type="common">African social velvet spider</name>
    <dbReference type="NCBI Taxonomy" id="407821"/>
    <lineage>
        <taxon>Eukaryota</taxon>
        <taxon>Metazoa</taxon>
        <taxon>Ecdysozoa</taxon>
        <taxon>Arthropoda</taxon>
        <taxon>Chelicerata</taxon>
        <taxon>Arachnida</taxon>
        <taxon>Araneae</taxon>
        <taxon>Araneomorphae</taxon>
        <taxon>Entelegynae</taxon>
        <taxon>Eresoidea</taxon>
        <taxon>Eresidae</taxon>
        <taxon>Stegodyphus</taxon>
    </lineage>
</organism>
<sequence>MEHSLNSTSRENNNCSTRSSTSMGRVGNHAGEEGGSEDVGDAQDEESSSSKRSEYVESELESFRRQWKREIELSPSKEKVETFQSVTSLTISTGDSTEAIEEKGLEFQFPFILAKVDKAIIGAYFLNKFKLLVDIHNKKLIDGITNLSVRSNVITVFSHHAIRTLDKNSKYANLLQQYPDLTKPNLSVSTFKHGVEHYITTRGQPVYTRARQLDPRQLQIAKQEFQCSEHKFGNFTFPPTQHIPGVSFLNF</sequence>
<evidence type="ECO:0000313" key="3">
    <source>
        <dbReference type="Proteomes" id="UP000054359"/>
    </source>
</evidence>
<feature type="region of interest" description="Disordered" evidence="1">
    <location>
        <begin position="1"/>
        <end position="58"/>
    </location>
</feature>
<reference evidence="2 3" key="1">
    <citation type="submission" date="2013-11" db="EMBL/GenBank/DDBJ databases">
        <title>Genome sequencing of Stegodyphus mimosarum.</title>
        <authorList>
            <person name="Bechsgaard J."/>
        </authorList>
    </citation>
    <scope>NUCLEOTIDE SEQUENCE [LARGE SCALE GENOMIC DNA]</scope>
</reference>
<feature type="compositionally biased region" description="Basic and acidic residues" evidence="1">
    <location>
        <begin position="48"/>
        <end position="58"/>
    </location>
</feature>
<accession>A0A087UJI4</accession>
<dbReference type="AlphaFoldDB" id="A0A087UJI4"/>
<keyword evidence="3" id="KW-1185">Reference proteome</keyword>
<dbReference type="STRING" id="407821.A0A087UJI4"/>
<gene>
    <name evidence="2" type="ORF">X975_24810</name>
</gene>
<dbReference type="Proteomes" id="UP000054359">
    <property type="component" value="Unassembled WGS sequence"/>
</dbReference>
<feature type="compositionally biased region" description="Acidic residues" evidence="1">
    <location>
        <begin position="34"/>
        <end position="47"/>
    </location>
</feature>